<sequence>MIRALLGIAVIPLFSLGLAIPAATADATAAPVDVVSAGPFCTDVIEEQTTTSSVPEPPSPSCVLCPMGYHCAHNPERCVAD</sequence>
<protein>
    <submittedName>
        <fullName evidence="2">Uncharacterized protein</fullName>
    </submittedName>
</protein>
<proteinExistence type="predicted"/>
<gene>
    <name evidence="2" type="ORF">LAUMK136_03542</name>
</gene>
<reference evidence="2 3" key="1">
    <citation type="submission" date="2018-09" db="EMBL/GenBank/DDBJ databases">
        <authorList>
            <person name="Tagini F."/>
        </authorList>
    </citation>
    <scope>NUCLEOTIDE SEQUENCE [LARGE SCALE GENOMIC DNA]</scope>
    <source>
        <strain evidence="2 3">MK136</strain>
    </source>
</reference>
<evidence type="ECO:0000256" key="1">
    <source>
        <dbReference type="SAM" id="SignalP"/>
    </source>
</evidence>
<feature type="chain" id="PRO_5038581206" evidence="1">
    <location>
        <begin position="26"/>
        <end position="81"/>
    </location>
</feature>
<dbReference type="EMBL" id="UPHP01000092">
    <property type="protein sequence ID" value="VBA40470.1"/>
    <property type="molecule type" value="Genomic_DNA"/>
</dbReference>
<dbReference type="AlphaFoldDB" id="A0A498Q9I6"/>
<keyword evidence="3" id="KW-1185">Reference proteome</keyword>
<evidence type="ECO:0000313" key="3">
    <source>
        <dbReference type="Proteomes" id="UP000273307"/>
    </source>
</evidence>
<keyword evidence="1" id="KW-0732">Signal</keyword>
<evidence type="ECO:0000313" key="2">
    <source>
        <dbReference type="EMBL" id="VBA40470.1"/>
    </source>
</evidence>
<accession>A0A498Q9I6</accession>
<organism evidence="2 3">
    <name type="scientific">Mycobacterium attenuatum</name>
    <dbReference type="NCBI Taxonomy" id="2341086"/>
    <lineage>
        <taxon>Bacteria</taxon>
        <taxon>Bacillati</taxon>
        <taxon>Actinomycetota</taxon>
        <taxon>Actinomycetes</taxon>
        <taxon>Mycobacteriales</taxon>
        <taxon>Mycobacteriaceae</taxon>
        <taxon>Mycobacterium</taxon>
    </lineage>
</organism>
<feature type="signal peptide" evidence="1">
    <location>
        <begin position="1"/>
        <end position="25"/>
    </location>
</feature>
<dbReference type="Proteomes" id="UP000273307">
    <property type="component" value="Unassembled WGS sequence"/>
</dbReference>
<name>A0A498Q9I6_9MYCO</name>